<dbReference type="PANTHER" id="PTHR33663">
    <property type="entry name" value="COILED-COIL DOMAIN-CONTAINING PROTEIN 177"/>
    <property type="match status" value="1"/>
</dbReference>
<gene>
    <name evidence="3" type="primary">Ccdc177</name>
</gene>
<evidence type="ECO:0000256" key="2">
    <source>
        <dbReference type="SAM" id="MobiDB-lite"/>
    </source>
</evidence>
<accession>A0A6F9D7Y3</accession>
<evidence type="ECO:0000256" key="1">
    <source>
        <dbReference type="SAM" id="Coils"/>
    </source>
</evidence>
<sequence>MDQVLHLYNFDIPEAEGSRYVLTSPRSLEACSRLHIKPVQLLPKPFSEFVAENAGKSTEFVQIMFNDWEEKRVQKLKRCRHEREKIIMEHQVASTKASKNKSKNENRNPNSLNKPKPLSRISPEKSMQSPRQPKKKATTQSVFVNNSNNVMKTCKPPIIQTESPSRERTPETTELLHASSLSSNNYHQIGFESPESERSRSMDLNKLNRSRSKSVETQKRSSKFSTQSLRSSAMGFSSQLPSGYVTPQIERDKRLVVFMKEKRKRQEMEEKERRNKILQWSEEKQKHDEAKRKEEHLRQKELAASKVHWQTIVKKSEEKRITQQKEQEVKLLHQQEMIETTIKVNKEKQEKQRLRKLEERKKAVQERKHQQEKMLECVQKEVEAFQEATNQDIRGRLEKAEKIKLEAEMRELEKVKMMNRSQWERFREVQKLVRSKREEEERIKKQVIEEKIHRAEENHLKQILERNNTLKNQCHEIQEKIRQTKENQKRLDRQTEEHLYTIAEHKADLIKQAETTALKNTQNRSKRAQKMRISSEQSWKRNLSIIREKDQELVQKTMEDLEAKENQAKKHLQLKEAALEFSRVQAKINEAEREIVKRKSSNFNEMAQKAKLAANIGRGPRSSFVNYSTVKLG</sequence>
<feature type="region of interest" description="Disordered" evidence="2">
    <location>
        <begin position="87"/>
        <end position="241"/>
    </location>
</feature>
<dbReference type="PANTHER" id="PTHR33663:SF2">
    <property type="entry name" value="COILED-COIL DOMAIN-CONTAINING PROTEIN 177"/>
    <property type="match status" value="1"/>
</dbReference>
<dbReference type="InterPro" id="IPR029090">
    <property type="entry name" value="DUF4659"/>
</dbReference>
<proteinExistence type="evidence at transcript level"/>
<reference evidence="3" key="1">
    <citation type="submission" date="2020-04" db="EMBL/GenBank/DDBJ databases">
        <authorList>
            <person name="Neveu A P."/>
        </authorList>
    </citation>
    <scope>NUCLEOTIDE SEQUENCE</scope>
    <source>
        <tissue evidence="3">Whole embryo</tissue>
    </source>
</reference>
<feature type="coiled-coil region" evidence="1">
    <location>
        <begin position="346"/>
        <end position="497"/>
    </location>
</feature>
<feature type="compositionally biased region" description="Polar residues" evidence="2">
    <location>
        <begin position="223"/>
        <end position="241"/>
    </location>
</feature>
<name>A0A6F9D7Y3_9ASCI</name>
<protein>
    <submittedName>
        <fullName evidence="3">Coiled-coil domain-containing protein 177-like</fullName>
    </submittedName>
</protein>
<dbReference type="EMBL" id="LR783655">
    <property type="protein sequence ID" value="CAB3228296.1"/>
    <property type="molecule type" value="mRNA"/>
</dbReference>
<feature type="coiled-coil region" evidence="1">
    <location>
        <begin position="547"/>
        <end position="594"/>
    </location>
</feature>
<keyword evidence="1" id="KW-0175">Coiled coil</keyword>
<organism evidence="3">
    <name type="scientific">Phallusia mammillata</name>
    <dbReference type="NCBI Taxonomy" id="59560"/>
    <lineage>
        <taxon>Eukaryota</taxon>
        <taxon>Metazoa</taxon>
        <taxon>Chordata</taxon>
        <taxon>Tunicata</taxon>
        <taxon>Ascidiacea</taxon>
        <taxon>Phlebobranchia</taxon>
        <taxon>Ascidiidae</taxon>
        <taxon>Phallusia</taxon>
    </lineage>
</organism>
<dbReference type="Pfam" id="PF15558">
    <property type="entry name" value="DUF4659"/>
    <property type="match status" value="1"/>
</dbReference>
<evidence type="ECO:0000313" key="3">
    <source>
        <dbReference type="EMBL" id="CAB3228296.1"/>
    </source>
</evidence>
<dbReference type="AlphaFoldDB" id="A0A6F9D7Y3"/>
<feature type="compositionally biased region" description="Polar residues" evidence="2">
    <location>
        <begin position="138"/>
        <end position="151"/>
    </location>
</feature>